<evidence type="ECO:0000313" key="3">
    <source>
        <dbReference type="Proteomes" id="UP000825367"/>
    </source>
</evidence>
<evidence type="ECO:0000313" key="2">
    <source>
        <dbReference type="EMBL" id="QYL14536.1"/>
    </source>
</evidence>
<evidence type="ECO:0000256" key="1">
    <source>
        <dbReference type="SAM" id="Phobius"/>
    </source>
</evidence>
<organism evidence="2 3">
    <name type="scientific">Mycolicibacterium pallens</name>
    <dbReference type="NCBI Taxonomy" id="370524"/>
    <lineage>
        <taxon>Bacteria</taxon>
        <taxon>Bacillati</taxon>
        <taxon>Actinomycetota</taxon>
        <taxon>Actinomycetes</taxon>
        <taxon>Mycobacteriales</taxon>
        <taxon>Mycobacteriaceae</taxon>
        <taxon>Mycolicibacterium</taxon>
    </lineage>
</organism>
<keyword evidence="1" id="KW-0472">Membrane</keyword>
<dbReference type="EMBL" id="CP080333">
    <property type="protein sequence ID" value="QYL14536.1"/>
    <property type="molecule type" value="Genomic_DNA"/>
</dbReference>
<reference evidence="2 3" key="1">
    <citation type="submission" date="2021-07" db="EMBL/GenBank/DDBJ databases">
        <title>Whole genome sequencing of non-tuberculosis mycobacteria type-strains.</title>
        <authorList>
            <person name="Igarashi Y."/>
            <person name="Osugi A."/>
            <person name="Mitarai S."/>
        </authorList>
    </citation>
    <scope>NUCLEOTIDE SEQUENCE [LARGE SCALE GENOMIC DNA]</scope>
    <source>
        <strain evidence="2 3">JCM 16370</strain>
    </source>
</reference>
<dbReference type="RefSeq" id="WP_071944615.1">
    <property type="nucleotide sequence ID" value="NZ_BAAAVX010000038.1"/>
</dbReference>
<sequence>MKILPAPIAQQIDRVDRQYSLYIGISTGLLAFWSIYRVLWSIYLAVTYNFIFGSLVFPIVLWAVIGVGAAVVSLGFFTRYRTGSATGTVESRPETNQI</sequence>
<name>A0ABX8VEZ8_9MYCO</name>
<feature type="transmembrane region" description="Helical" evidence="1">
    <location>
        <begin position="55"/>
        <end position="77"/>
    </location>
</feature>
<protein>
    <submittedName>
        <fullName evidence="2">Uncharacterized protein</fullName>
    </submittedName>
</protein>
<keyword evidence="1" id="KW-1133">Transmembrane helix</keyword>
<gene>
    <name evidence="2" type="ORF">K0O64_15075</name>
</gene>
<feature type="transmembrane region" description="Helical" evidence="1">
    <location>
        <begin position="21"/>
        <end position="43"/>
    </location>
</feature>
<keyword evidence="1" id="KW-0812">Transmembrane</keyword>
<accession>A0ABX8VEZ8</accession>
<proteinExistence type="predicted"/>
<dbReference type="Proteomes" id="UP000825367">
    <property type="component" value="Chromosome"/>
</dbReference>
<keyword evidence="3" id="KW-1185">Reference proteome</keyword>